<comment type="caution">
    <text evidence="2">The sequence shown here is derived from an EMBL/GenBank/DDBJ whole genome shotgun (WGS) entry which is preliminary data.</text>
</comment>
<feature type="transmembrane region" description="Helical" evidence="1">
    <location>
        <begin position="43"/>
        <end position="64"/>
    </location>
</feature>
<evidence type="ECO:0000256" key="1">
    <source>
        <dbReference type="SAM" id="Phobius"/>
    </source>
</evidence>
<proteinExistence type="predicted"/>
<reference evidence="2" key="1">
    <citation type="journal article" date="2020" name="mSystems">
        <title>Genome- and Community-Level Interaction Insights into Carbon Utilization and Element Cycling Functions of Hydrothermarchaeota in Hydrothermal Sediment.</title>
        <authorList>
            <person name="Zhou Z."/>
            <person name="Liu Y."/>
            <person name="Xu W."/>
            <person name="Pan J."/>
            <person name="Luo Z.H."/>
            <person name="Li M."/>
        </authorList>
    </citation>
    <scope>NUCLEOTIDE SEQUENCE [LARGE SCALE GENOMIC DNA]</scope>
    <source>
        <strain evidence="2">SpSt-258</strain>
    </source>
</reference>
<keyword evidence="1" id="KW-0472">Membrane</keyword>
<dbReference type="EMBL" id="DSKY01000009">
    <property type="protein sequence ID" value="HDY58442.1"/>
    <property type="molecule type" value="Genomic_DNA"/>
</dbReference>
<protein>
    <submittedName>
        <fullName evidence="2">Uncharacterized protein</fullName>
    </submittedName>
</protein>
<accession>A0A7V1EHH1</accession>
<name>A0A7V1EHH1_UNCW3</name>
<keyword evidence="1" id="KW-0812">Transmembrane</keyword>
<feature type="transmembrane region" description="Helical" evidence="1">
    <location>
        <begin position="7"/>
        <end position="23"/>
    </location>
</feature>
<keyword evidence="1" id="KW-1133">Transmembrane helix</keyword>
<organism evidence="2">
    <name type="scientific">candidate division WOR-3 bacterium</name>
    <dbReference type="NCBI Taxonomy" id="2052148"/>
    <lineage>
        <taxon>Bacteria</taxon>
        <taxon>Bacteria division WOR-3</taxon>
    </lineage>
</organism>
<gene>
    <name evidence="2" type="ORF">ENP86_02675</name>
</gene>
<evidence type="ECO:0000313" key="2">
    <source>
        <dbReference type="EMBL" id="HDY58442.1"/>
    </source>
</evidence>
<sequence>MEKIKIFNLILCILLLFFFSYGGNLDELLAVSKGDMAAMQLNFYASAAWQVSLLQFDIFLYSFFDRNDSTLIIELYGMKENPDEAQRAIEHFRSLVKTDFIPLFKNNYRIDIDEINNIKFIYRNRSEEGKRIIYIWEKGKFRFPLK</sequence>
<dbReference type="AlphaFoldDB" id="A0A7V1EHH1"/>